<dbReference type="Proteomes" id="UP000289738">
    <property type="component" value="Chromosome B03"/>
</dbReference>
<accession>A0A445A260</accession>
<dbReference type="Gene3D" id="3.10.129.10">
    <property type="entry name" value="Hotdog Thioesterase"/>
    <property type="match status" value="1"/>
</dbReference>
<name>A0A445A260_ARAHY</name>
<dbReference type="InterPro" id="IPR045023">
    <property type="entry name" value="FATA/B"/>
</dbReference>
<reference evidence="2 3" key="1">
    <citation type="submission" date="2019-01" db="EMBL/GenBank/DDBJ databases">
        <title>Sequencing of cultivated peanut Arachis hypogaea provides insights into genome evolution and oil improvement.</title>
        <authorList>
            <person name="Chen X."/>
        </authorList>
    </citation>
    <scope>NUCLEOTIDE SEQUENCE [LARGE SCALE GENOMIC DNA]</scope>
    <source>
        <strain evidence="3">cv. Fuhuasheng</strain>
        <tissue evidence="2">Leaves</tissue>
    </source>
</reference>
<keyword evidence="3" id="KW-1185">Reference proteome</keyword>
<dbReference type="Pfam" id="PF20791">
    <property type="entry name" value="Acyl-ACP_TE_C"/>
    <property type="match status" value="1"/>
</dbReference>
<dbReference type="InterPro" id="IPR029069">
    <property type="entry name" value="HotDog_dom_sf"/>
</dbReference>
<sequence length="125" mass="14416">MGNSVQTIKRFGLSSISSVSECWNVWVEVSLEFSGVCVIMNKLTRKLSRIPEEVRREICFVNSTLILEDGYKILPKLDDTTADYICSSLKPRWSDIDVNLHVNNVKYIGWILEKLPLTIDNWELH</sequence>
<dbReference type="InterPro" id="IPR049427">
    <property type="entry name" value="Acyl-ACP_TE_C"/>
</dbReference>
<dbReference type="SUPFAM" id="SSF54637">
    <property type="entry name" value="Thioesterase/thiol ester dehydrase-isomerase"/>
    <property type="match status" value="1"/>
</dbReference>
<dbReference type="PANTHER" id="PTHR31727:SF2">
    <property type="entry name" value="PALMITOYL-ACYL CARRIER PROTEIN THIOESTERASE, CHLOROPLASTIC"/>
    <property type="match status" value="1"/>
</dbReference>
<proteinExistence type="predicted"/>
<evidence type="ECO:0000313" key="3">
    <source>
        <dbReference type="Proteomes" id="UP000289738"/>
    </source>
</evidence>
<comment type="caution">
    <text evidence="2">The sequence shown here is derived from an EMBL/GenBank/DDBJ whole genome shotgun (WGS) entry which is preliminary data.</text>
</comment>
<dbReference type="EMBL" id="SDMP01000013">
    <property type="protein sequence ID" value="RYR20452.1"/>
    <property type="molecule type" value="Genomic_DNA"/>
</dbReference>
<dbReference type="STRING" id="3818.A0A445A260"/>
<evidence type="ECO:0000313" key="2">
    <source>
        <dbReference type="EMBL" id="RYR20452.1"/>
    </source>
</evidence>
<organism evidence="2 3">
    <name type="scientific">Arachis hypogaea</name>
    <name type="common">Peanut</name>
    <dbReference type="NCBI Taxonomy" id="3818"/>
    <lineage>
        <taxon>Eukaryota</taxon>
        <taxon>Viridiplantae</taxon>
        <taxon>Streptophyta</taxon>
        <taxon>Embryophyta</taxon>
        <taxon>Tracheophyta</taxon>
        <taxon>Spermatophyta</taxon>
        <taxon>Magnoliopsida</taxon>
        <taxon>eudicotyledons</taxon>
        <taxon>Gunneridae</taxon>
        <taxon>Pentapetalae</taxon>
        <taxon>rosids</taxon>
        <taxon>fabids</taxon>
        <taxon>Fabales</taxon>
        <taxon>Fabaceae</taxon>
        <taxon>Papilionoideae</taxon>
        <taxon>50 kb inversion clade</taxon>
        <taxon>dalbergioids sensu lato</taxon>
        <taxon>Dalbergieae</taxon>
        <taxon>Pterocarpus clade</taxon>
        <taxon>Arachis</taxon>
    </lineage>
</organism>
<dbReference type="AlphaFoldDB" id="A0A445A260"/>
<dbReference type="PANTHER" id="PTHR31727">
    <property type="entry name" value="OLEOYL-ACYL CARRIER PROTEIN THIOESTERASE 1, CHLOROPLASTIC"/>
    <property type="match status" value="1"/>
</dbReference>
<gene>
    <name evidence="2" type="ORF">Ahy_B03g065579</name>
</gene>
<dbReference type="GO" id="GO:0000036">
    <property type="term" value="F:acyl carrier activity"/>
    <property type="evidence" value="ECO:0007669"/>
    <property type="project" value="TreeGrafter"/>
</dbReference>
<protein>
    <recommendedName>
        <fullName evidence="1">Acyl-ACP thioesterase-like C-terminal domain-containing protein</fullName>
    </recommendedName>
</protein>
<feature type="domain" description="Acyl-ACP thioesterase-like C-terminal" evidence="1">
    <location>
        <begin position="82"/>
        <end position="119"/>
    </location>
</feature>
<dbReference type="GO" id="GO:0016297">
    <property type="term" value="F:fatty acyl-[ACP] hydrolase activity"/>
    <property type="evidence" value="ECO:0007669"/>
    <property type="project" value="InterPro"/>
</dbReference>
<evidence type="ECO:0000259" key="1">
    <source>
        <dbReference type="Pfam" id="PF20791"/>
    </source>
</evidence>